<dbReference type="InterPro" id="IPR039537">
    <property type="entry name" value="Retrotran_Ty1/copia-like"/>
</dbReference>
<accession>A0ABQ4Y244</accession>
<organism evidence="3 4">
    <name type="scientific">Tanacetum coccineum</name>
    <dbReference type="NCBI Taxonomy" id="301880"/>
    <lineage>
        <taxon>Eukaryota</taxon>
        <taxon>Viridiplantae</taxon>
        <taxon>Streptophyta</taxon>
        <taxon>Embryophyta</taxon>
        <taxon>Tracheophyta</taxon>
        <taxon>Spermatophyta</taxon>
        <taxon>Magnoliopsida</taxon>
        <taxon>eudicotyledons</taxon>
        <taxon>Gunneridae</taxon>
        <taxon>Pentapetalae</taxon>
        <taxon>asterids</taxon>
        <taxon>campanulids</taxon>
        <taxon>Asterales</taxon>
        <taxon>Asteraceae</taxon>
        <taxon>Asteroideae</taxon>
        <taxon>Anthemideae</taxon>
        <taxon>Anthemidinae</taxon>
        <taxon>Tanacetum</taxon>
    </lineage>
</organism>
<dbReference type="Pfam" id="PF22936">
    <property type="entry name" value="Pol_BBD"/>
    <property type="match status" value="1"/>
</dbReference>
<dbReference type="InterPro" id="IPR025724">
    <property type="entry name" value="GAG-pre-integrase_dom"/>
</dbReference>
<keyword evidence="1" id="KW-0645">Protease</keyword>
<evidence type="ECO:0000313" key="3">
    <source>
        <dbReference type="EMBL" id="GJS71420.1"/>
    </source>
</evidence>
<dbReference type="SUPFAM" id="SSF53098">
    <property type="entry name" value="Ribonuclease H-like"/>
    <property type="match status" value="1"/>
</dbReference>
<gene>
    <name evidence="3" type="ORF">Tco_0704261</name>
</gene>
<dbReference type="InterPro" id="IPR057670">
    <property type="entry name" value="SH3_retrovirus"/>
</dbReference>
<comment type="caution">
    <text evidence="3">The sequence shown here is derived from an EMBL/GenBank/DDBJ whole genome shotgun (WGS) entry which is preliminary data.</text>
</comment>
<dbReference type="PANTHER" id="PTHR42648">
    <property type="entry name" value="TRANSPOSASE, PUTATIVE-RELATED"/>
    <property type="match status" value="1"/>
</dbReference>
<reference evidence="3" key="2">
    <citation type="submission" date="2022-01" db="EMBL/GenBank/DDBJ databases">
        <authorList>
            <person name="Yamashiro T."/>
            <person name="Shiraishi A."/>
            <person name="Satake H."/>
            <person name="Nakayama K."/>
        </authorList>
    </citation>
    <scope>NUCLEOTIDE SEQUENCE</scope>
</reference>
<keyword evidence="4" id="KW-1185">Reference proteome</keyword>
<dbReference type="PROSITE" id="PS50994">
    <property type="entry name" value="INTEGRASE"/>
    <property type="match status" value="1"/>
</dbReference>
<dbReference type="PANTHER" id="PTHR42648:SF28">
    <property type="entry name" value="TRANSPOSON-ENCODED PROTEIN WITH RIBONUCLEASE H-LIKE AND RETROVIRUS ZINC FINGER-LIKE DOMAINS"/>
    <property type="match status" value="1"/>
</dbReference>
<dbReference type="Pfam" id="PF00665">
    <property type="entry name" value="rve"/>
    <property type="match status" value="1"/>
</dbReference>
<dbReference type="Pfam" id="PF25597">
    <property type="entry name" value="SH3_retrovirus"/>
    <property type="match status" value="1"/>
</dbReference>
<dbReference type="Gene3D" id="3.30.420.10">
    <property type="entry name" value="Ribonuclease H-like superfamily/Ribonuclease H"/>
    <property type="match status" value="1"/>
</dbReference>
<reference evidence="3" key="1">
    <citation type="journal article" date="2022" name="Int. J. Mol. Sci.">
        <title>Draft Genome of Tanacetum Coccineum: Genomic Comparison of Closely Related Tanacetum-Family Plants.</title>
        <authorList>
            <person name="Yamashiro T."/>
            <person name="Shiraishi A."/>
            <person name="Nakayama K."/>
            <person name="Satake H."/>
        </authorList>
    </citation>
    <scope>NUCLEOTIDE SEQUENCE</scope>
</reference>
<dbReference type="Pfam" id="PF13976">
    <property type="entry name" value="gag_pre-integrs"/>
    <property type="match status" value="1"/>
</dbReference>
<dbReference type="InterPro" id="IPR012337">
    <property type="entry name" value="RNaseH-like_sf"/>
</dbReference>
<evidence type="ECO:0000256" key="1">
    <source>
        <dbReference type="ARBA" id="ARBA00022670"/>
    </source>
</evidence>
<evidence type="ECO:0000259" key="2">
    <source>
        <dbReference type="PROSITE" id="PS50994"/>
    </source>
</evidence>
<proteinExistence type="predicted"/>
<dbReference type="InterPro" id="IPR054722">
    <property type="entry name" value="PolX-like_BBD"/>
</dbReference>
<sequence>MSPNRDWFVTYEEFDDGHVFMGNDSPCKVVGIGTIRIKMHDGVIRTLTDVRHVTDLKKNLISLGETITGSASVSCSEKSNSDLTMLWHMRLGYMSEKGMVILSKRGLLDKYKVASLEFCEYCFIGKQKRVSFSKAIHQTKATLDYLYADCWGPSRVHSLGGARYFLSIIDDFSRMTWVFMMKNKSATFEKFKHWKILIENQTGRKIKRLCTDNGLEFCSRDFNDFCRDEGIARHYTVRYTPQQNGVAEQMNITVLERTRCLLLNARLDRSFLTESLNTACYLINRSPATAIDCKTPIEVYEGKLDPRGEKGIFMGYGNGVKDYQIWPPSEKRVILSRDVTFDEDYLFRVKQDPIESKLEDSVSEKVEDVHKQVEHVVPGDIDHDVTSLDDHTNLPHLEHEQLRSIAHDRPRRNVKAPTRFGDYVVYALQVAKKVKSLKPVTYREAITSKDSDIWIAAMGEEIESLHKYMRIGETT</sequence>
<dbReference type="InterPro" id="IPR036397">
    <property type="entry name" value="RNaseH_sf"/>
</dbReference>
<dbReference type="EMBL" id="BQNB010010005">
    <property type="protein sequence ID" value="GJS71420.1"/>
    <property type="molecule type" value="Genomic_DNA"/>
</dbReference>
<dbReference type="Proteomes" id="UP001151760">
    <property type="component" value="Unassembled WGS sequence"/>
</dbReference>
<name>A0ABQ4Y244_9ASTR</name>
<feature type="domain" description="Integrase catalytic" evidence="2">
    <location>
        <begin position="138"/>
        <end position="304"/>
    </location>
</feature>
<keyword evidence="1" id="KW-0378">Hydrolase</keyword>
<evidence type="ECO:0000313" key="4">
    <source>
        <dbReference type="Proteomes" id="UP001151760"/>
    </source>
</evidence>
<dbReference type="InterPro" id="IPR001584">
    <property type="entry name" value="Integrase_cat-core"/>
</dbReference>
<protein>
    <submittedName>
        <fullName evidence="3">Retrovirus-related pol polyprotein from transposon TNT 1-94</fullName>
    </submittedName>
</protein>